<keyword evidence="4" id="KW-0862">Zinc</keyword>
<keyword evidence="10" id="KW-1185">Reference proteome</keyword>
<evidence type="ECO:0000313" key="10">
    <source>
        <dbReference type="Proteomes" id="UP001141327"/>
    </source>
</evidence>
<feature type="compositionally biased region" description="Pro residues" evidence="7">
    <location>
        <begin position="61"/>
        <end position="72"/>
    </location>
</feature>
<dbReference type="InterPro" id="IPR051165">
    <property type="entry name" value="Multifunctional_ANK_Repeat"/>
</dbReference>
<comment type="caution">
    <text evidence="9">The sequence shown here is derived from an EMBL/GenBank/DDBJ whole genome shotgun (WGS) entry which is preliminary data.</text>
</comment>
<feature type="compositionally biased region" description="Low complexity" evidence="7">
    <location>
        <begin position="77"/>
        <end position="92"/>
    </location>
</feature>
<dbReference type="Proteomes" id="UP001141327">
    <property type="component" value="Unassembled WGS sequence"/>
</dbReference>
<sequence length="1362" mass="145985">MSSRNGFSADGEDLFLQQLEAMGFSENACRRGLMAVRRRSAEAAASWILDHVSSEDLERPLTPPSSPRPTPPRARRSSVSPPRRLLTRSPSPVSVPAPPPLPSEPKEPVRPDPTTLDDMVGGAAESSAALLDLFCPQAQRPREAKLPRPHVPRGEKCCTLLDPTVKAQPCFYCYECGLTSQGICEACARQCHAGHIVKGGFGSFEFQCECGLLAQGRGSTPRRKQCFSYPELCSFVQTGKNYTVQPFYTCRTCHHEQKDSIWQPVDMLPNEIVTLGLLTCAMVCHAGHDVVYARTARMFCDCGCGNHAKPTITRAATVCRCMPESDDLANKHLAAHAARVERYGHPLCTVLMDTECPPLQPNWGCRTCGIKKGLCQYCAAACHEHHDTFQLDGQHWFNCLCGSLRGSLPAGAEETAGHDLQYRALQSFECGCGRRGLCPHWHTERLALCRAISTENWSSPRVISLINRLIPPTPHPPSLIPYHPSPQPEFESQLHCGGSSRINERDLTTALYQCCLKGNAAAVRLILNGCRQSLDPNEGLRYGAFTESPLYAAAARGDAEVVGLLLGHPVTDVNLGRPNQTPLWAAIIHSTSPFFFTRPLNDIFIGIIIGIPFSPPPRAIAVVGGHEAVVEMLLRHPDIKATHGFCLRPGLRLWVSPLYAACQRGSARVAEMLLQTGGFDPSAGEMGLTPLYIALDPQENIVLCTDDRKNGAARKIGGRVWSEEPRKIGEGTKFRVVLNFVFYACDRGFLPLVRLLASRSPLDPNRVMLHFVPPPAPSLVPVPDPDSPSGAPTQTTTDRTRPAPILEYPLLALGGVLATWLPLPAAMRGTPLAVACERGHLEVVEELLKMPGIEVNKAENGLSPLSAACQYGHGAIVQRLVKVPGLDPNRGNPLALACRAQQLPIVECLLQAPGIELNKGPLVPLHVAAQTGNVAILRALLESGHADINFALADQTALTCACTAGQPEAAALLLGWQPVGANPNLGNPPPLVCLAHLAARRPEVAEELLDMLVRAPCRPLVDVTQTDSNGDTFLHAIAAKGAARLLAHLDEVDRAGGAGAAGLLLQQPSPVPVASQVLSASVQPDRPEPTQQPQQPKAALAWPWNAVDKDGASPLAVACSCGQLEHPMSPAPHVSSTPCLQHPMSQSPHVSITPCLNPPMSQSAHVITPQVVAALLRHSAVDPNAGTVSPLAAAIEADQTSVGEALLDTAGGEINLNIGCPLALALRRGHSALATRILDTALRLSATTRPGKRPWPNRMNINAGAPETALFAAVQRRDLALVLAILKCSLGPNPNLGDLTTGRTPLHAAVRGNSLALAESLLAAGADPGIKDHSGRTPLAEAATEQMRWMMQRKRKTGCHVM</sequence>
<feature type="compositionally biased region" description="Pro residues" evidence="7">
    <location>
        <begin position="93"/>
        <end position="103"/>
    </location>
</feature>
<evidence type="ECO:0000259" key="8">
    <source>
        <dbReference type="PROSITE" id="PS50030"/>
    </source>
</evidence>
<dbReference type="EMBL" id="JAPMOS010000008">
    <property type="protein sequence ID" value="KAJ4461191.1"/>
    <property type="molecule type" value="Genomic_DNA"/>
</dbReference>
<dbReference type="InterPro" id="IPR002110">
    <property type="entry name" value="Ankyrin_rpt"/>
</dbReference>
<evidence type="ECO:0000313" key="9">
    <source>
        <dbReference type="EMBL" id="KAJ4461191.1"/>
    </source>
</evidence>
<evidence type="ECO:0000256" key="5">
    <source>
        <dbReference type="ARBA" id="ARBA00023043"/>
    </source>
</evidence>
<dbReference type="Gene3D" id="1.10.8.10">
    <property type="entry name" value="DNA helicase RuvA subunit, C-terminal domain"/>
    <property type="match status" value="1"/>
</dbReference>
<feature type="region of interest" description="Disordered" evidence="7">
    <location>
        <begin position="56"/>
        <end position="120"/>
    </location>
</feature>
<evidence type="ECO:0000256" key="6">
    <source>
        <dbReference type="PROSITE-ProRule" id="PRU00023"/>
    </source>
</evidence>
<dbReference type="SUPFAM" id="SSF48403">
    <property type="entry name" value="Ankyrin repeat"/>
    <property type="match status" value="3"/>
</dbReference>
<reference evidence="9" key="1">
    <citation type="journal article" date="2022" name="bioRxiv">
        <title>Genomics of Preaxostyla Flagellates Illuminates Evolutionary Transitions and the Path Towards Mitochondrial Loss.</title>
        <authorList>
            <person name="Novak L.V.F."/>
            <person name="Treitli S.C."/>
            <person name="Pyrih J."/>
            <person name="Halakuc P."/>
            <person name="Pipaliya S.V."/>
            <person name="Vacek V."/>
            <person name="Brzon O."/>
            <person name="Soukal P."/>
            <person name="Eme L."/>
            <person name="Dacks J.B."/>
            <person name="Karnkowska A."/>
            <person name="Elias M."/>
            <person name="Hampl V."/>
        </authorList>
    </citation>
    <scope>NUCLEOTIDE SEQUENCE</scope>
    <source>
        <strain evidence="9">RCP-MX</strain>
    </source>
</reference>
<feature type="domain" description="UBA" evidence="8">
    <location>
        <begin position="8"/>
        <end position="51"/>
    </location>
</feature>
<dbReference type="PROSITE" id="PS50088">
    <property type="entry name" value="ANK_REPEAT"/>
    <property type="match status" value="2"/>
</dbReference>
<dbReference type="InterPro" id="IPR036770">
    <property type="entry name" value="Ankyrin_rpt-contain_sf"/>
</dbReference>
<dbReference type="InterPro" id="IPR003126">
    <property type="entry name" value="Znf_UBR"/>
</dbReference>
<dbReference type="PROSITE" id="PS50030">
    <property type="entry name" value="UBA"/>
    <property type="match status" value="1"/>
</dbReference>
<evidence type="ECO:0000256" key="3">
    <source>
        <dbReference type="ARBA" id="ARBA00022771"/>
    </source>
</evidence>
<dbReference type="PANTHER" id="PTHR24123">
    <property type="entry name" value="ANKYRIN REPEAT-CONTAINING"/>
    <property type="match status" value="1"/>
</dbReference>
<keyword evidence="1" id="KW-0479">Metal-binding</keyword>
<dbReference type="Pfam" id="PF00023">
    <property type="entry name" value="Ank"/>
    <property type="match status" value="1"/>
</dbReference>
<feature type="repeat" description="ANK" evidence="6">
    <location>
        <begin position="1301"/>
        <end position="1333"/>
    </location>
</feature>
<evidence type="ECO:0000256" key="2">
    <source>
        <dbReference type="ARBA" id="ARBA00022737"/>
    </source>
</evidence>
<evidence type="ECO:0000256" key="1">
    <source>
        <dbReference type="ARBA" id="ARBA00022723"/>
    </source>
</evidence>
<dbReference type="SMART" id="SM00396">
    <property type="entry name" value="ZnF_UBR1"/>
    <property type="match status" value="2"/>
</dbReference>
<gene>
    <name evidence="9" type="ORF">PAPYR_2209</name>
</gene>
<evidence type="ECO:0000256" key="7">
    <source>
        <dbReference type="SAM" id="MobiDB-lite"/>
    </source>
</evidence>
<name>A0ABQ8USX9_9EUKA</name>
<dbReference type="Pfam" id="PF12796">
    <property type="entry name" value="Ank_2"/>
    <property type="match status" value="2"/>
</dbReference>
<organism evidence="9 10">
    <name type="scientific">Paratrimastix pyriformis</name>
    <dbReference type="NCBI Taxonomy" id="342808"/>
    <lineage>
        <taxon>Eukaryota</taxon>
        <taxon>Metamonada</taxon>
        <taxon>Preaxostyla</taxon>
        <taxon>Paratrimastigidae</taxon>
        <taxon>Paratrimastix</taxon>
    </lineage>
</organism>
<proteinExistence type="predicted"/>
<dbReference type="PANTHER" id="PTHR24123:SF141">
    <property type="entry name" value="ANKYRIN 2, ISOFORM U"/>
    <property type="match status" value="1"/>
</dbReference>
<dbReference type="Gene3D" id="1.25.40.20">
    <property type="entry name" value="Ankyrin repeat-containing domain"/>
    <property type="match status" value="5"/>
</dbReference>
<keyword evidence="5 6" id="KW-0040">ANK repeat</keyword>
<keyword evidence="3" id="KW-0863">Zinc-finger</keyword>
<accession>A0ABQ8USX9</accession>
<feature type="region of interest" description="Disordered" evidence="7">
    <location>
        <begin position="1075"/>
        <end position="1097"/>
    </location>
</feature>
<dbReference type="Pfam" id="PF22562">
    <property type="entry name" value="UBA_7"/>
    <property type="match status" value="1"/>
</dbReference>
<protein>
    <recommendedName>
        <fullName evidence="8">UBA domain-containing protein</fullName>
    </recommendedName>
</protein>
<evidence type="ECO:0000256" key="4">
    <source>
        <dbReference type="ARBA" id="ARBA00022833"/>
    </source>
</evidence>
<keyword evidence="2" id="KW-0677">Repeat</keyword>
<dbReference type="SMART" id="SM00248">
    <property type="entry name" value="ANK"/>
    <property type="match status" value="14"/>
</dbReference>
<dbReference type="InterPro" id="IPR009060">
    <property type="entry name" value="UBA-like_sf"/>
</dbReference>
<dbReference type="InterPro" id="IPR015940">
    <property type="entry name" value="UBA"/>
</dbReference>
<feature type="repeat" description="ANK" evidence="6">
    <location>
        <begin position="920"/>
        <end position="944"/>
    </location>
</feature>
<dbReference type="SUPFAM" id="SSF46934">
    <property type="entry name" value="UBA-like"/>
    <property type="match status" value="1"/>
</dbReference>
<dbReference type="PROSITE" id="PS50297">
    <property type="entry name" value="ANK_REP_REGION"/>
    <property type="match status" value="2"/>
</dbReference>
<dbReference type="CDD" id="cd14296">
    <property type="entry name" value="UBA1_scUBP14_like"/>
    <property type="match status" value="1"/>
</dbReference>
<feature type="region of interest" description="Disordered" evidence="7">
    <location>
        <begin position="778"/>
        <end position="801"/>
    </location>
</feature>